<accession>A0A383DLQ6</accession>
<dbReference type="SMART" id="SM00852">
    <property type="entry name" value="MoCF_biosynth"/>
    <property type="match status" value="1"/>
</dbReference>
<dbReference type="Gene3D" id="3.40.980.10">
    <property type="entry name" value="MoaB/Mog-like domain"/>
    <property type="match status" value="1"/>
</dbReference>
<evidence type="ECO:0000313" key="2">
    <source>
        <dbReference type="EMBL" id="SVE45397.1"/>
    </source>
</evidence>
<reference evidence="2" key="1">
    <citation type="submission" date="2018-05" db="EMBL/GenBank/DDBJ databases">
        <authorList>
            <person name="Lanie J.A."/>
            <person name="Ng W.-L."/>
            <person name="Kazmierczak K.M."/>
            <person name="Andrzejewski T.M."/>
            <person name="Davidsen T.M."/>
            <person name="Wayne K.J."/>
            <person name="Tettelin H."/>
            <person name="Glass J.I."/>
            <person name="Rusch D."/>
            <person name="Podicherti R."/>
            <person name="Tsui H.-C.T."/>
            <person name="Winkler M.E."/>
        </authorList>
    </citation>
    <scope>NUCLEOTIDE SEQUENCE</scope>
</reference>
<dbReference type="SUPFAM" id="SSF53218">
    <property type="entry name" value="Molybdenum cofactor biosynthesis proteins"/>
    <property type="match status" value="1"/>
</dbReference>
<proteinExistence type="predicted"/>
<dbReference type="InterPro" id="IPR036425">
    <property type="entry name" value="MoaB/Mog-like_dom_sf"/>
</dbReference>
<dbReference type="Pfam" id="PF00994">
    <property type="entry name" value="MoCF_biosynth"/>
    <property type="match status" value="1"/>
</dbReference>
<gene>
    <name evidence="2" type="ORF">METZ01_LOCUS498251</name>
</gene>
<dbReference type="PANTHER" id="PTHR13939">
    <property type="entry name" value="NICOTINAMIDE-NUCLEOTIDE AMIDOHYDROLASE PNCC"/>
    <property type="match status" value="1"/>
</dbReference>
<dbReference type="InterPro" id="IPR050101">
    <property type="entry name" value="CinA"/>
</dbReference>
<dbReference type="InterPro" id="IPR001453">
    <property type="entry name" value="MoaB/Mog_dom"/>
</dbReference>
<feature type="non-terminal residue" evidence="2">
    <location>
        <position position="201"/>
    </location>
</feature>
<evidence type="ECO:0000259" key="1">
    <source>
        <dbReference type="SMART" id="SM00852"/>
    </source>
</evidence>
<protein>
    <recommendedName>
        <fullName evidence="1">MoaB/Mog domain-containing protein</fullName>
    </recommendedName>
</protein>
<dbReference type="EMBL" id="UINC01218396">
    <property type="protein sequence ID" value="SVE45397.1"/>
    <property type="molecule type" value="Genomic_DNA"/>
</dbReference>
<name>A0A383DLQ6_9ZZZZ</name>
<dbReference type="PANTHER" id="PTHR13939:SF0">
    <property type="entry name" value="NMN AMIDOHYDROLASE-LIKE PROTEIN YFAY"/>
    <property type="match status" value="1"/>
</dbReference>
<sequence length="201" mass="22650">MTTKKRGNELKSEHPTAGILIIGNEILSGKVQDSNSSYLCRELRFLGVEVKRIATVPDELEVIGNYLREFSEAFTWVFTTGGVGPTHDDVTIAAVAQGFDVETEESEDMLELISGYFGERMNAAHHRMALIPKGAELLKLPSMRSLQLRFHNIFIFPGVPELVRNRFHVLKEHFRSGEIFLRQIFLNSDEGQIASILDETT</sequence>
<dbReference type="CDD" id="cd00885">
    <property type="entry name" value="cinA"/>
    <property type="match status" value="1"/>
</dbReference>
<feature type="domain" description="MoaB/Mog" evidence="1">
    <location>
        <begin position="18"/>
        <end position="177"/>
    </location>
</feature>
<dbReference type="AlphaFoldDB" id="A0A383DLQ6"/>
<organism evidence="2">
    <name type="scientific">marine metagenome</name>
    <dbReference type="NCBI Taxonomy" id="408172"/>
    <lineage>
        <taxon>unclassified sequences</taxon>
        <taxon>metagenomes</taxon>
        <taxon>ecological metagenomes</taxon>
    </lineage>
</organism>